<dbReference type="GO" id="GO:0043737">
    <property type="term" value="F:deoxyribonuclease V activity"/>
    <property type="evidence" value="ECO:0007669"/>
    <property type="project" value="UniProtKB-UniRule"/>
</dbReference>
<dbReference type="OrthoDB" id="9790916at2"/>
<keyword evidence="6" id="KW-0234">DNA repair</keyword>
<evidence type="ECO:0000256" key="2">
    <source>
        <dbReference type="ARBA" id="ARBA00022490"/>
    </source>
</evidence>
<dbReference type="AlphaFoldDB" id="A0A0F4QCT4"/>
<dbReference type="Proteomes" id="UP000033452">
    <property type="component" value="Unassembled WGS sequence"/>
</dbReference>
<keyword evidence="6" id="KW-0479">Metal-binding</keyword>
<evidence type="ECO:0000256" key="5">
    <source>
        <dbReference type="ARBA" id="ARBA00022801"/>
    </source>
</evidence>
<dbReference type="HAMAP" id="MF_00801">
    <property type="entry name" value="Endonuclease_5"/>
    <property type="match status" value="1"/>
</dbReference>
<dbReference type="PATRIC" id="fig|43658.5.peg.4818"/>
<proteinExistence type="inferred from homology"/>
<dbReference type="PANTHER" id="PTHR28511:SF1">
    <property type="entry name" value="ENDONUCLEASE V"/>
    <property type="match status" value="1"/>
</dbReference>
<feature type="binding site" evidence="6">
    <location>
        <position position="107"/>
    </location>
    <ligand>
        <name>Mg(2+)</name>
        <dbReference type="ChEBI" id="CHEBI:18420"/>
    </ligand>
</feature>
<dbReference type="EMBL" id="JXYA01000073">
    <property type="protein sequence ID" value="KJZ05463.1"/>
    <property type="molecule type" value="Genomic_DNA"/>
</dbReference>
<feature type="binding site" evidence="6">
    <location>
        <position position="39"/>
    </location>
    <ligand>
        <name>Mg(2+)</name>
        <dbReference type="ChEBI" id="CHEBI:18420"/>
    </ligand>
</feature>
<feature type="site" description="Interaction with target DNA" evidence="6">
    <location>
        <position position="77"/>
    </location>
</feature>
<dbReference type="GO" id="GO:0000287">
    <property type="term" value="F:magnesium ion binding"/>
    <property type="evidence" value="ECO:0007669"/>
    <property type="project" value="UniProtKB-UniRule"/>
</dbReference>
<keyword evidence="2 6" id="KW-0963">Cytoplasm</keyword>
<keyword evidence="6" id="KW-0227">DNA damage</keyword>
<reference evidence="7 8" key="1">
    <citation type="journal article" date="2015" name="BMC Genomics">
        <title>Genome mining reveals unlocked bioactive potential of marine Gram-negative bacteria.</title>
        <authorList>
            <person name="Machado H."/>
            <person name="Sonnenschein E.C."/>
            <person name="Melchiorsen J."/>
            <person name="Gram L."/>
        </authorList>
    </citation>
    <scope>NUCLEOTIDE SEQUENCE [LARGE SCALE GENOMIC DNA]</scope>
    <source>
        <strain evidence="7 8">S2471</strain>
    </source>
</reference>
<evidence type="ECO:0000256" key="4">
    <source>
        <dbReference type="ARBA" id="ARBA00022759"/>
    </source>
</evidence>
<dbReference type="Gene3D" id="3.30.2170.10">
    <property type="entry name" value="archaeoglobus fulgidus dsm 4304 superfamily"/>
    <property type="match status" value="1"/>
</dbReference>
<dbReference type="PANTHER" id="PTHR28511">
    <property type="entry name" value="ENDONUCLEASE V"/>
    <property type="match status" value="1"/>
</dbReference>
<evidence type="ECO:0000256" key="6">
    <source>
        <dbReference type="HAMAP-Rule" id="MF_00801"/>
    </source>
</evidence>
<evidence type="ECO:0000313" key="7">
    <source>
        <dbReference type="EMBL" id="KJZ05463.1"/>
    </source>
</evidence>
<sequence>MQIEHPSSETEAQALQEALAAQVISDDQFDSVTTIAGTDVAYDDATNQLVGAIVVLDACTLEIIETQVVTESVRFPYIPGLFSFRELPPLLSAFERLTHKPDMIVCDGQGLAHPRRFGLACHLGVVLDIPTIGCGKTRLTGTHETPLETRGASTPLIDNEQVIGEVLRTQDNIKPVYVSVGHKVSLSTAKEWILKLTPKYRLPETTRQADQQVNKALKALQAQG</sequence>
<organism evidence="7 8">
    <name type="scientific">Pseudoalteromonas rubra</name>
    <dbReference type="NCBI Taxonomy" id="43658"/>
    <lineage>
        <taxon>Bacteria</taxon>
        <taxon>Pseudomonadati</taxon>
        <taxon>Pseudomonadota</taxon>
        <taxon>Gammaproteobacteria</taxon>
        <taxon>Alteromonadales</taxon>
        <taxon>Pseudoalteromonadaceae</taxon>
        <taxon>Pseudoalteromonas</taxon>
    </lineage>
</organism>
<dbReference type="GO" id="GO:0016891">
    <property type="term" value="F:RNA endonuclease activity producing 5'-phosphomonoesters, hydrolytic mechanism"/>
    <property type="evidence" value="ECO:0007669"/>
    <property type="project" value="TreeGrafter"/>
</dbReference>
<dbReference type="GO" id="GO:0006281">
    <property type="term" value="P:DNA repair"/>
    <property type="evidence" value="ECO:0007669"/>
    <property type="project" value="UniProtKB-UniRule"/>
</dbReference>
<accession>A0A0F4QCT4</accession>
<comment type="similarity">
    <text evidence="6">Belongs to the endonuclease V family.</text>
</comment>
<dbReference type="CDD" id="cd06559">
    <property type="entry name" value="Endonuclease_V"/>
    <property type="match status" value="1"/>
</dbReference>
<comment type="catalytic activity">
    <reaction evidence="6">
        <text>Endonucleolytic cleavage at apurinic or apyrimidinic sites to products with a 5'-phosphate.</text>
        <dbReference type="EC" id="3.1.21.7"/>
    </reaction>
</comment>
<dbReference type="InterPro" id="IPR007581">
    <property type="entry name" value="Endonuclease-V"/>
</dbReference>
<keyword evidence="3 6" id="KW-0540">Nuclease</keyword>
<protein>
    <recommendedName>
        <fullName evidence="6">Endonuclease V</fullName>
        <ecNumber evidence="6">3.1.21.7</ecNumber>
    </recommendedName>
    <alternativeName>
        <fullName evidence="6">Deoxyinosine 3'endonuclease</fullName>
    </alternativeName>
    <alternativeName>
        <fullName evidence="6">Deoxyribonuclease V</fullName>
        <shortName evidence="6">DNase V</shortName>
    </alternativeName>
</protein>
<evidence type="ECO:0000313" key="8">
    <source>
        <dbReference type="Proteomes" id="UP000033452"/>
    </source>
</evidence>
<gene>
    <name evidence="6" type="primary">nfi</name>
    <name evidence="7" type="ORF">TW77_22815</name>
</gene>
<keyword evidence="8" id="KW-1185">Reference proteome</keyword>
<dbReference type="GO" id="GO:0005737">
    <property type="term" value="C:cytoplasm"/>
    <property type="evidence" value="ECO:0007669"/>
    <property type="project" value="UniProtKB-SubCell"/>
</dbReference>
<keyword evidence="4 6" id="KW-0255">Endonuclease</keyword>
<evidence type="ECO:0000256" key="3">
    <source>
        <dbReference type="ARBA" id="ARBA00022722"/>
    </source>
</evidence>
<dbReference type="RefSeq" id="WP_046007267.1">
    <property type="nucleotide sequence ID" value="NZ_JXYA01000073.1"/>
</dbReference>
<dbReference type="NCBIfam" id="NF008629">
    <property type="entry name" value="PRK11617.1"/>
    <property type="match status" value="1"/>
</dbReference>
<comment type="caution">
    <text evidence="7">The sequence shown here is derived from an EMBL/GenBank/DDBJ whole genome shotgun (WGS) entry which is preliminary data.</text>
</comment>
<comment type="function">
    <text evidence="6">DNA repair enzyme involved in the repair of deaminated bases. Selectively cleaves double-stranded DNA at the second phosphodiester bond 3' to a deoxyinosine leaving behind the intact lesion on the nicked DNA.</text>
</comment>
<dbReference type="EC" id="3.1.21.7" evidence="6"/>
<evidence type="ECO:0000256" key="1">
    <source>
        <dbReference type="ARBA" id="ARBA00004496"/>
    </source>
</evidence>
<keyword evidence="6" id="KW-0460">Magnesium</keyword>
<dbReference type="GO" id="GO:0003727">
    <property type="term" value="F:single-stranded RNA binding"/>
    <property type="evidence" value="ECO:0007669"/>
    <property type="project" value="TreeGrafter"/>
</dbReference>
<name>A0A0F4QCT4_9GAMM</name>
<comment type="subcellular location">
    <subcellularLocation>
        <location evidence="1 6">Cytoplasm</location>
    </subcellularLocation>
</comment>
<dbReference type="Pfam" id="PF04493">
    <property type="entry name" value="Endonuclease_5"/>
    <property type="match status" value="1"/>
</dbReference>
<keyword evidence="5 6" id="KW-0378">Hydrolase</keyword>
<comment type="cofactor">
    <cofactor evidence="6">
        <name>Mg(2+)</name>
        <dbReference type="ChEBI" id="CHEBI:18420"/>
    </cofactor>
</comment>